<evidence type="ECO:0000313" key="2">
    <source>
        <dbReference type="EMBL" id="KAJ1519692.1"/>
    </source>
</evidence>
<evidence type="ECO:0000259" key="1">
    <source>
        <dbReference type="Pfam" id="PF21787"/>
    </source>
</evidence>
<sequence>MIVEGAAESSAISVLDISSNFEVPDPDCLAGETVLVDMSENIQLLPEEPSILLKWKYVEELLIAFLLLHMKCLFMDNFSKLHSSKTSEVARRYINLPFKGTLFDYAHVNACKECMSHDIIEEIANKIKRDEPQKCKHVLSFDNMYISQHLAYHKETGSNVGYCNLNDAEREINETGQAVCDELQPVDIVPLTATLTIMVKVVFSSTKEVTASYGVHDLSKEASFERQMRKEL</sequence>
<dbReference type="Proteomes" id="UP001075354">
    <property type="component" value="Chromosome 16"/>
</dbReference>
<dbReference type="InterPro" id="IPR048365">
    <property type="entry name" value="TNP-like_RNaseH_N"/>
</dbReference>
<reference evidence="2" key="1">
    <citation type="submission" date="2022-12" db="EMBL/GenBank/DDBJ databases">
        <title>Chromosome-level genome assembly of the bean flower thrips Megalurothrips usitatus.</title>
        <authorList>
            <person name="Ma L."/>
            <person name="Liu Q."/>
            <person name="Li H."/>
            <person name="Cai W."/>
        </authorList>
    </citation>
    <scope>NUCLEOTIDE SEQUENCE</scope>
    <source>
        <strain evidence="2">Cailab_2022a</strain>
    </source>
</reference>
<gene>
    <name evidence="2" type="ORF">ONE63_004955</name>
</gene>
<feature type="domain" description="Transposable element P transposase-like RNase H" evidence="1">
    <location>
        <begin position="115"/>
        <end position="175"/>
    </location>
</feature>
<evidence type="ECO:0000313" key="3">
    <source>
        <dbReference type="Proteomes" id="UP001075354"/>
    </source>
</evidence>
<dbReference type="AlphaFoldDB" id="A0AAV7X4W2"/>
<accession>A0AAV7X4W2</accession>
<name>A0AAV7X4W2_9NEOP</name>
<proteinExistence type="predicted"/>
<keyword evidence="3" id="KW-1185">Reference proteome</keyword>
<comment type="caution">
    <text evidence="2">The sequence shown here is derived from an EMBL/GenBank/DDBJ whole genome shotgun (WGS) entry which is preliminary data.</text>
</comment>
<protein>
    <recommendedName>
        <fullName evidence="1">Transposable element P transposase-like RNase H domain-containing protein</fullName>
    </recommendedName>
</protein>
<dbReference type="EMBL" id="JAPTSV010000016">
    <property type="protein sequence ID" value="KAJ1519692.1"/>
    <property type="molecule type" value="Genomic_DNA"/>
</dbReference>
<organism evidence="2 3">
    <name type="scientific">Megalurothrips usitatus</name>
    <name type="common">bean blossom thrips</name>
    <dbReference type="NCBI Taxonomy" id="439358"/>
    <lineage>
        <taxon>Eukaryota</taxon>
        <taxon>Metazoa</taxon>
        <taxon>Ecdysozoa</taxon>
        <taxon>Arthropoda</taxon>
        <taxon>Hexapoda</taxon>
        <taxon>Insecta</taxon>
        <taxon>Pterygota</taxon>
        <taxon>Neoptera</taxon>
        <taxon>Paraneoptera</taxon>
        <taxon>Thysanoptera</taxon>
        <taxon>Terebrantia</taxon>
        <taxon>Thripoidea</taxon>
        <taxon>Thripidae</taxon>
        <taxon>Megalurothrips</taxon>
    </lineage>
</organism>
<dbReference type="Pfam" id="PF21787">
    <property type="entry name" value="TNP-like_RNaseH_N"/>
    <property type="match status" value="1"/>
</dbReference>